<keyword evidence="2" id="KW-0808">Transferase</keyword>
<dbReference type="GO" id="GO:0016779">
    <property type="term" value="F:nucleotidyltransferase activity"/>
    <property type="evidence" value="ECO:0007669"/>
    <property type="project" value="InterPro"/>
</dbReference>
<dbReference type="InterPro" id="IPR043519">
    <property type="entry name" value="NT_sf"/>
</dbReference>
<keyword evidence="3" id="KW-1185">Reference proteome</keyword>
<dbReference type="InterPro" id="IPR002934">
    <property type="entry name" value="Polymerase_NTP_transf_dom"/>
</dbReference>
<dbReference type="Pfam" id="PF01909">
    <property type="entry name" value="NTP_transf_2"/>
    <property type="match status" value="1"/>
</dbReference>
<dbReference type="AlphaFoldDB" id="A0A7X1NYV1"/>
<comment type="caution">
    <text evidence="2">The sequence shown here is derived from an EMBL/GenBank/DDBJ whole genome shotgun (WGS) entry which is preliminary data.</text>
</comment>
<accession>A0A7X1NYV1</accession>
<evidence type="ECO:0000313" key="2">
    <source>
        <dbReference type="EMBL" id="MPY68315.1"/>
    </source>
</evidence>
<organism evidence="2 3">
    <name type="scientific">Deinococcus terrestris</name>
    <dbReference type="NCBI Taxonomy" id="2651870"/>
    <lineage>
        <taxon>Bacteria</taxon>
        <taxon>Thermotogati</taxon>
        <taxon>Deinococcota</taxon>
        <taxon>Deinococci</taxon>
        <taxon>Deinococcales</taxon>
        <taxon>Deinococcaceae</taxon>
        <taxon>Deinococcus</taxon>
    </lineage>
</organism>
<dbReference type="EMBL" id="WBSL01000021">
    <property type="protein sequence ID" value="MPY68315.1"/>
    <property type="molecule type" value="Genomic_DNA"/>
</dbReference>
<name>A0A7X1NYV1_9DEIO</name>
<feature type="domain" description="Polymerase nucleotidyl transferase" evidence="1">
    <location>
        <begin position="32"/>
        <end position="87"/>
    </location>
</feature>
<dbReference type="Proteomes" id="UP000484842">
    <property type="component" value="Unassembled WGS sequence"/>
</dbReference>
<dbReference type="Gene3D" id="3.30.460.10">
    <property type="entry name" value="Beta Polymerase, domain 2"/>
    <property type="match status" value="1"/>
</dbReference>
<evidence type="ECO:0000259" key="1">
    <source>
        <dbReference type="Pfam" id="PF01909"/>
    </source>
</evidence>
<dbReference type="SUPFAM" id="SSF81301">
    <property type="entry name" value="Nucleotidyltransferase"/>
    <property type="match status" value="1"/>
</dbReference>
<proteinExistence type="predicted"/>
<sequence length="236" mass="26379">MGVAPAPSARLRGVTGEPDLSFILHGVHRRLLAEELTQALPAGVLGFRVGGSVARGTARPTSDLDLWLYWPQARPFETEERAEILIERHGHTLERAWREVEEGSDLTLLGWAESRVLHDPGGDLARIQAEVRRRLAAYCTPEAERRRLRHWLTSTLGKLEGAAPDQATFLTRTTLWTLAEALCAVNDHSPPAVTRMWELLPELPIQPQGDWLARLLSGQDEVQAFREVAGWVLVRL</sequence>
<gene>
    <name evidence="2" type="ORF">F8S09_16800</name>
</gene>
<evidence type="ECO:0000313" key="3">
    <source>
        <dbReference type="Proteomes" id="UP000484842"/>
    </source>
</evidence>
<dbReference type="CDD" id="cd05403">
    <property type="entry name" value="NT_KNTase_like"/>
    <property type="match status" value="1"/>
</dbReference>
<reference evidence="2 3" key="1">
    <citation type="submission" date="2019-10" db="EMBL/GenBank/DDBJ databases">
        <title>Deinococcus sp. isolated from soil.</title>
        <authorList>
            <person name="Li Y."/>
            <person name="Wang J."/>
        </authorList>
    </citation>
    <scope>NUCLEOTIDE SEQUENCE [LARGE SCALE GENOMIC DNA]</scope>
    <source>
        <strain evidence="2 3">SDU3-2</strain>
    </source>
</reference>
<protein>
    <submittedName>
        <fullName evidence="2">Nucleotidyltransferase domain-containing protein</fullName>
    </submittedName>
</protein>